<dbReference type="Gene3D" id="1.10.287.110">
    <property type="entry name" value="DnaJ domain"/>
    <property type="match status" value="1"/>
</dbReference>
<dbReference type="PROSITE" id="PS00636">
    <property type="entry name" value="DNAJ_1"/>
    <property type="match status" value="1"/>
</dbReference>
<dbReference type="InterPro" id="IPR018253">
    <property type="entry name" value="DnaJ_domain_CS"/>
</dbReference>
<evidence type="ECO:0000259" key="3">
    <source>
        <dbReference type="PROSITE" id="PS50076"/>
    </source>
</evidence>
<sequence>MTSKSSFGNDCQECFGTTNLYEVLRLIEGKNEATKAISQAQIKKAYYKASMKWHPDRFSGDDDAHKSEATRKFQILGRVYSILSDKEKRAVYDETGIIDEENVIGSDDEDWAAKWRTMFKKVTVEDLNKFTREYQGSSEEREDIKRAYVKHEGDMGKIVDDVMAASMDDEPRFVEIIKDLIENEEVPDFPKFSKESTTKKNARKRKATKEAKEAEEALKEMKAKSGGGDLAQMIAMRQSARQENMNSFFDQLEAKYSKAGKKSKKKA</sequence>
<evidence type="ECO:0000313" key="4">
    <source>
        <dbReference type="Proteomes" id="UP000887566"/>
    </source>
</evidence>
<feature type="compositionally biased region" description="Basic and acidic residues" evidence="2">
    <location>
        <begin position="208"/>
        <end position="223"/>
    </location>
</feature>
<dbReference type="WBParaSite" id="PSAMB.scaffold491size49542.g6340.t1">
    <property type="protein sequence ID" value="PSAMB.scaffold491size49542.g6340.t1"/>
    <property type="gene ID" value="PSAMB.scaffold491size49542.g6340"/>
</dbReference>
<protein>
    <submittedName>
        <fullName evidence="5">J domain-containing protein</fullName>
    </submittedName>
</protein>
<keyword evidence="1" id="KW-0597">Phosphoprotein</keyword>
<dbReference type="InterPro" id="IPR036869">
    <property type="entry name" value="J_dom_sf"/>
</dbReference>
<dbReference type="SUPFAM" id="SSF46565">
    <property type="entry name" value="Chaperone J-domain"/>
    <property type="match status" value="1"/>
</dbReference>
<evidence type="ECO:0000256" key="1">
    <source>
        <dbReference type="ARBA" id="ARBA00022553"/>
    </source>
</evidence>
<evidence type="ECO:0000256" key="2">
    <source>
        <dbReference type="SAM" id="MobiDB-lite"/>
    </source>
</evidence>
<dbReference type="CDD" id="cd06257">
    <property type="entry name" value="DnaJ"/>
    <property type="match status" value="1"/>
</dbReference>
<dbReference type="PROSITE" id="PS50076">
    <property type="entry name" value="DNAJ_2"/>
    <property type="match status" value="1"/>
</dbReference>
<evidence type="ECO:0000313" key="5">
    <source>
        <dbReference type="WBParaSite" id="PSAMB.scaffold491size49542.g6340.t1"/>
    </source>
</evidence>
<dbReference type="InterPro" id="IPR052594">
    <property type="entry name" value="J_domain-containing_protein"/>
</dbReference>
<dbReference type="PRINTS" id="PR00625">
    <property type="entry name" value="JDOMAIN"/>
</dbReference>
<reference evidence="5" key="1">
    <citation type="submission" date="2022-11" db="UniProtKB">
        <authorList>
            <consortium name="WormBaseParasite"/>
        </authorList>
    </citation>
    <scope>IDENTIFICATION</scope>
</reference>
<feature type="region of interest" description="Disordered" evidence="2">
    <location>
        <begin position="189"/>
        <end position="238"/>
    </location>
</feature>
<dbReference type="Pfam" id="PF23302">
    <property type="entry name" value="HTH_DNAJC9"/>
    <property type="match status" value="1"/>
</dbReference>
<keyword evidence="4" id="KW-1185">Reference proteome</keyword>
<dbReference type="InterPro" id="IPR001623">
    <property type="entry name" value="DnaJ_domain"/>
</dbReference>
<dbReference type="GO" id="GO:0005634">
    <property type="term" value="C:nucleus"/>
    <property type="evidence" value="ECO:0007669"/>
    <property type="project" value="TreeGrafter"/>
</dbReference>
<dbReference type="SMART" id="SM00271">
    <property type="entry name" value="DnaJ"/>
    <property type="match status" value="1"/>
</dbReference>
<accession>A0A914WQX3</accession>
<dbReference type="PANTHER" id="PTHR44144:SF1">
    <property type="entry name" value="DNAJ HOMOLOG SUBFAMILY C MEMBER 9"/>
    <property type="match status" value="1"/>
</dbReference>
<dbReference type="GO" id="GO:0005737">
    <property type="term" value="C:cytoplasm"/>
    <property type="evidence" value="ECO:0007669"/>
    <property type="project" value="TreeGrafter"/>
</dbReference>
<organism evidence="4 5">
    <name type="scientific">Plectus sambesii</name>
    <dbReference type="NCBI Taxonomy" id="2011161"/>
    <lineage>
        <taxon>Eukaryota</taxon>
        <taxon>Metazoa</taxon>
        <taxon>Ecdysozoa</taxon>
        <taxon>Nematoda</taxon>
        <taxon>Chromadorea</taxon>
        <taxon>Plectida</taxon>
        <taxon>Plectina</taxon>
        <taxon>Plectoidea</taxon>
        <taxon>Plectidae</taxon>
        <taxon>Plectus</taxon>
    </lineage>
</organism>
<dbReference type="GO" id="GO:0031072">
    <property type="term" value="F:heat shock protein binding"/>
    <property type="evidence" value="ECO:0007669"/>
    <property type="project" value="TreeGrafter"/>
</dbReference>
<feature type="domain" description="J" evidence="3">
    <location>
        <begin position="19"/>
        <end position="96"/>
    </location>
</feature>
<proteinExistence type="predicted"/>
<dbReference type="AlphaFoldDB" id="A0A914WQX3"/>
<dbReference type="Pfam" id="PF00226">
    <property type="entry name" value="DnaJ"/>
    <property type="match status" value="1"/>
</dbReference>
<dbReference type="FunFam" id="1.10.287.110:FF:000035">
    <property type="entry name" value="DnaJ homolog subfamily C member 9"/>
    <property type="match status" value="1"/>
</dbReference>
<dbReference type="PANTHER" id="PTHR44144">
    <property type="entry name" value="DNAJ HOMOLOG SUBFAMILY C MEMBER 9"/>
    <property type="match status" value="1"/>
</dbReference>
<dbReference type="Proteomes" id="UP000887566">
    <property type="component" value="Unplaced"/>
</dbReference>
<dbReference type="InterPro" id="IPR056453">
    <property type="entry name" value="HTH_DNAJC9"/>
</dbReference>
<name>A0A914WQX3_9BILA</name>